<evidence type="ECO:0000313" key="10">
    <source>
        <dbReference type="Proteomes" id="UP001144372"/>
    </source>
</evidence>
<reference evidence="9" key="1">
    <citation type="submission" date="2022-12" db="EMBL/GenBank/DDBJ databases">
        <title>Reference genome sequencing for broad-spectrum identification of bacterial and archaeal isolates by mass spectrometry.</title>
        <authorList>
            <person name="Sekiguchi Y."/>
            <person name="Tourlousse D.M."/>
        </authorList>
    </citation>
    <scope>NUCLEOTIDE SEQUENCE</scope>
    <source>
        <strain evidence="9">ASRB1</strain>
    </source>
</reference>
<evidence type="ECO:0000256" key="2">
    <source>
        <dbReference type="ARBA" id="ARBA00009477"/>
    </source>
</evidence>
<proteinExistence type="inferred from homology"/>
<dbReference type="FunFam" id="2.40.30.170:FF:000010">
    <property type="entry name" value="Efflux RND transporter periplasmic adaptor subunit"/>
    <property type="match status" value="1"/>
</dbReference>
<gene>
    <name evidence="9" type="primary">ybhG</name>
    <name evidence="9" type="ORF">DAMNIGENAA_14680</name>
</gene>
<evidence type="ECO:0000256" key="1">
    <source>
        <dbReference type="ARBA" id="ARBA00004196"/>
    </source>
</evidence>
<sequence>MQARKKWIVLPAILLIVVVLAYFFKWEKAAHDKNVLHVSGNIEVTDAEVSFKIPGRVEKRLVSEGEIIRAGQPVAILDSTDLVREVALRKAEVEAAKAALAELEAGSRPQEIAQAEAAAHKAEEKLKEMLAGSRPQEIRAAEASVSQARADVERLKSDYERQVQLYKREVISAREFEVTQGAYKAASARLAEASEHLKLVREGPRKEEIEQARAALREARERFDLVKAGPRQETIDQSRARLKQAREALALAEIRLGYARIVSPLSGVVLSENIESGEYVSAGTPIVTVGDLVNVWLRAFINETDLGRVKVGQPVRVTTDTYPGKAYEGYVSFISSQAEFTPKNVQTEKERVKLVYRIKVDIQNPDMELKPGMPADADISLDREVR</sequence>
<dbReference type="EMBL" id="BSDR01000001">
    <property type="protein sequence ID" value="GLI34035.1"/>
    <property type="molecule type" value="Genomic_DNA"/>
</dbReference>
<evidence type="ECO:0000256" key="3">
    <source>
        <dbReference type="ARBA" id="ARBA00023054"/>
    </source>
</evidence>
<dbReference type="PANTHER" id="PTHR32347">
    <property type="entry name" value="EFFLUX SYSTEM COMPONENT YKNX-RELATED"/>
    <property type="match status" value="1"/>
</dbReference>
<comment type="similarity">
    <text evidence="2">Belongs to the membrane fusion protein (MFP) (TC 8.A.1) family.</text>
</comment>
<dbReference type="InterPro" id="IPR050465">
    <property type="entry name" value="UPF0194_transport"/>
</dbReference>
<dbReference type="InterPro" id="IPR059052">
    <property type="entry name" value="HH_YbhG-like"/>
</dbReference>
<evidence type="ECO:0000256" key="6">
    <source>
        <dbReference type="SAM" id="Phobius"/>
    </source>
</evidence>
<dbReference type="Gene3D" id="1.10.287.470">
    <property type="entry name" value="Helix hairpin bin"/>
    <property type="match status" value="1"/>
</dbReference>
<comment type="subcellular location">
    <subcellularLocation>
        <location evidence="1">Cell envelope</location>
    </subcellularLocation>
</comment>
<feature type="coiled-coil region" evidence="4">
    <location>
        <begin position="112"/>
        <end position="169"/>
    </location>
</feature>
<feature type="region of interest" description="Disordered" evidence="5">
    <location>
        <begin position="367"/>
        <end position="386"/>
    </location>
</feature>
<evidence type="ECO:0000259" key="8">
    <source>
        <dbReference type="Pfam" id="PF25990"/>
    </source>
</evidence>
<dbReference type="GO" id="GO:0042597">
    <property type="term" value="C:periplasmic space"/>
    <property type="evidence" value="ECO:0007669"/>
    <property type="project" value="UniProtKB-SubCell"/>
</dbReference>
<dbReference type="PRINTS" id="PR01490">
    <property type="entry name" value="RTXTOXIND"/>
</dbReference>
<keyword evidence="3 4" id="KW-0175">Coiled coil</keyword>
<evidence type="ECO:0000259" key="7">
    <source>
        <dbReference type="Pfam" id="PF25881"/>
    </source>
</evidence>
<keyword evidence="6" id="KW-0472">Membrane</keyword>
<protein>
    <submittedName>
        <fullName evidence="9">Hemolysin secretion protein D</fullName>
    </submittedName>
</protein>
<comment type="caution">
    <text evidence="9">The sequence shown here is derived from an EMBL/GenBank/DDBJ whole genome shotgun (WGS) entry which is preliminary data.</text>
</comment>
<dbReference type="Gene3D" id="2.40.50.100">
    <property type="match status" value="1"/>
</dbReference>
<dbReference type="Gene3D" id="2.40.30.170">
    <property type="match status" value="1"/>
</dbReference>
<dbReference type="AlphaFoldDB" id="A0A9W6D1A7"/>
<keyword evidence="6" id="KW-1133">Transmembrane helix</keyword>
<keyword evidence="10" id="KW-1185">Reference proteome</keyword>
<accession>A0A9W6D1A7</accession>
<name>A0A9W6D1A7_9BACT</name>
<dbReference type="PANTHER" id="PTHR32347:SF29">
    <property type="entry name" value="UPF0194 MEMBRANE PROTEIN YBHG"/>
    <property type="match status" value="1"/>
</dbReference>
<feature type="domain" description="YbhG-like alpha-helical hairpin" evidence="7">
    <location>
        <begin position="123"/>
        <end position="220"/>
    </location>
</feature>
<evidence type="ECO:0000256" key="5">
    <source>
        <dbReference type="SAM" id="MobiDB-lite"/>
    </source>
</evidence>
<dbReference type="SUPFAM" id="SSF111369">
    <property type="entry name" value="HlyD-like secretion proteins"/>
    <property type="match status" value="2"/>
</dbReference>
<evidence type="ECO:0000313" key="9">
    <source>
        <dbReference type="EMBL" id="GLI34035.1"/>
    </source>
</evidence>
<dbReference type="InterPro" id="IPR058636">
    <property type="entry name" value="Beta-barrel_YknX"/>
</dbReference>
<feature type="domain" description="YknX-like beta-barrel" evidence="8">
    <location>
        <begin position="298"/>
        <end position="375"/>
    </location>
</feature>
<evidence type="ECO:0000256" key="4">
    <source>
        <dbReference type="SAM" id="Coils"/>
    </source>
</evidence>
<keyword evidence="6" id="KW-0812">Transmembrane</keyword>
<dbReference type="Proteomes" id="UP001144372">
    <property type="component" value="Unassembled WGS sequence"/>
</dbReference>
<feature type="transmembrane region" description="Helical" evidence="6">
    <location>
        <begin position="7"/>
        <end position="24"/>
    </location>
</feature>
<dbReference type="Pfam" id="PF25881">
    <property type="entry name" value="HH_YBHG"/>
    <property type="match status" value="1"/>
</dbReference>
<organism evidence="9 10">
    <name type="scientific">Desulforhabdus amnigena</name>
    <dbReference type="NCBI Taxonomy" id="40218"/>
    <lineage>
        <taxon>Bacteria</taxon>
        <taxon>Pseudomonadati</taxon>
        <taxon>Thermodesulfobacteriota</taxon>
        <taxon>Syntrophobacteria</taxon>
        <taxon>Syntrophobacterales</taxon>
        <taxon>Syntrophobacteraceae</taxon>
        <taxon>Desulforhabdus</taxon>
    </lineage>
</organism>
<dbReference type="Pfam" id="PF25990">
    <property type="entry name" value="Beta-barrel_YknX"/>
    <property type="match status" value="1"/>
</dbReference>